<dbReference type="InParanoid" id="A0A2Y9PSB1"/>
<reference evidence="3" key="1">
    <citation type="submission" date="2025-08" db="UniProtKB">
        <authorList>
            <consortium name="RefSeq"/>
        </authorList>
    </citation>
    <scope>IDENTIFICATION</scope>
    <source>
        <tissue evidence="3">Blood</tissue>
    </source>
</reference>
<feature type="compositionally biased region" description="Low complexity" evidence="1">
    <location>
        <begin position="66"/>
        <end position="79"/>
    </location>
</feature>
<dbReference type="AlphaFoldDB" id="A0A2Y9PSB1"/>
<gene>
    <name evidence="3" type="primary">LOC111183322</name>
</gene>
<accession>A0A2Y9PSB1</accession>
<feature type="region of interest" description="Disordered" evidence="1">
    <location>
        <begin position="66"/>
        <end position="127"/>
    </location>
</feature>
<organism evidence="2 3">
    <name type="scientific">Delphinapterus leucas</name>
    <name type="common">Beluga whale</name>
    <dbReference type="NCBI Taxonomy" id="9749"/>
    <lineage>
        <taxon>Eukaryota</taxon>
        <taxon>Metazoa</taxon>
        <taxon>Chordata</taxon>
        <taxon>Craniata</taxon>
        <taxon>Vertebrata</taxon>
        <taxon>Euteleostomi</taxon>
        <taxon>Mammalia</taxon>
        <taxon>Eutheria</taxon>
        <taxon>Laurasiatheria</taxon>
        <taxon>Artiodactyla</taxon>
        <taxon>Whippomorpha</taxon>
        <taxon>Cetacea</taxon>
        <taxon>Odontoceti</taxon>
        <taxon>Monodontidae</taxon>
        <taxon>Delphinapterus</taxon>
    </lineage>
</organism>
<evidence type="ECO:0000256" key="1">
    <source>
        <dbReference type="SAM" id="MobiDB-lite"/>
    </source>
</evidence>
<feature type="compositionally biased region" description="Polar residues" evidence="1">
    <location>
        <begin position="99"/>
        <end position="108"/>
    </location>
</feature>
<dbReference type="Proteomes" id="UP000248483">
    <property type="component" value="Unplaced"/>
</dbReference>
<proteinExistence type="predicted"/>
<dbReference type="KEGG" id="dle:111183322"/>
<protein>
    <submittedName>
        <fullName evidence="3">Filamin-binding LIM protein 1-like</fullName>
    </submittedName>
</protein>
<keyword evidence="2" id="KW-1185">Reference proteome</keyword>
<evidence type="ECO:0000313" key="3">
    <source>
        <dbReference type="RefSeq" id="XP_022446217.1"/>
    </source>
</evidence>
<sequence>MKTAGALVPQHYGTPSAADHLRQNFSEAVHIRKENRSGGQLVWGALWVPGPAVPTVVTVPTCRGCPPPSQRRAAAAPAGVEPPAPWTRRSARQRPRTTAPIQVQSTALLSGLRAQGPPPPPPCPQSLQERLAALAVRPGEHFRGTRLALVGTAPHTRVRSGTRP</sequence>
<evidence type="ECO:0000313" key="2">
    <source>
        <dbReference type="Proteomes" id="UP000248483"/>
    </source>
</evidence>
<dbReference type="RefSeq" id="XP_022446217.1">
    <property type="nucleotide sequence ID" value="XM_022590509.2"/>
</dbReference>
<name>A0A2Y9PSB1_DELLE</name>
<dbReference type="GeneID" id="111183322"/>